<gene>
    <name evidence="1" type="ORF">CR513_45764</name>
</gene>
<comment type="caution">
    <text evidence="1">The sequence shown here is derived from an EMBL/GenBank/DDBJ whole genome shotgun (WGS) entry which is preliminary data.</text>
</comment>
<feature type="non-terminal residue" evidence="1">
    <location>
        <position position="1"/>
    </location>
</feature>
<accession>A0A371F874</accession>
<dbReference type="PANTHER" id="PTHR33223:SF3">
    <property type="match status" value="1"/>
</dbReference>
<dbReference type="Proteomes" id="UP000257109">
    <property type="component" value="Unassembled WGS sequence"/>
</dbReference>
<proteinExistence type="predicted"/>
<evidence type="ECO:0008006" key="3">
    <source>
        <dbReference type="Google" id="ProtNLM"/>
    </source>
</evidence>
<dbReference type="EMBL" id="QJKJ01010164">
    <property type="protein sequence ID" value="RDX74482.1"/>
    <property type="molecule type" value="Genomic_DNA"/>
</dbReference>
<reference evidence="1" key="1">
    <citation type="submission" date="2018-05" db="EMBL/GenBank/DDBJ databases">
        <title>Draft genome of Mucuna pruriens seed.</title>
        <authorList>
            <person name="Nnadi N.E."/>
            <person name="Vos R."/>
            <person name="Hasami M.H."/>
            <person name="Devisetty U.K."/>
            <person name="Aguiy J.C."/>
        </authorList>
    </citation>
    <scope>NUCLEOTIDE SEQUENCE [LARGE SCALE GENOMIC DNA]</scope>
    <source>
        <strain evidence="1">JCA_2017</strain>
    </source>
</reference>
<name>A0A371F874_MUCPR</name>
<sequence>MAHGASTKSILIEWMQFDSSPSRASLSEASSRPVKKNLKGYIESSNSFNYVSPSVNNSFATNYKFLDCKLNYGENKFEGLEHMENQDQTLKLATPDVIELAQSYELKFNLIHLLLKFHGLASEDPHKHLKEFHMVCSMMRPQGIPKDYMKMKAFPFSLDGAAKDWLYLQPVPFRTWGI</sequence>
<dbReference type="PANTHER" id="PTHR33223">
    <property type="entry name" value="CCHC-TYPE DOMAIN-CONTAINING PROTEIN"/>
    <property type="match status" value="1"/>
</dbReference>
<protein>
    <recommendedName>
        <fullName evidence="3">Retrotransposon gag domain-containing protein</fullName>
    </recommendedName>
</protein>
<evidence type="ECO:0000313" key="1">
    <source>
        <dbReference type="EMBL" id="RDX74482.1"/>
    </source>
</evidence>
<dbReference type="OrthoDB" id="1689420at2759"/>
<organism evidence="1 2">
    <name type="scientific">Mucuna pruriens</name>
    <name type="common">Velvet bean</name>
    <name type="synonym">Dolichos pruriens</name>
    <dbReference type="NCBI Taxonomy" id="157652"/>
    <lineage>
        <taxon>Eukaryota</taxon>
        <taxon>Viridiplantae</taxon>
        <taxon>Streptophyta</taxon>
        <taxon>Embryophyta</taxon>
        <taxon>Tracheophyta</taxon>
        <taxon>Spermatophyta</taxon>
        <taxon>Magnoliopsida</taxon>
        <taxon>eudicotyledons</taxon>
        <taxon>Gunneridae</taxon>
        <taxon>Pentapetalae</taxon>
        <taxon>rosids</taxon>
        <taxon>fabids</taxon>
        <taxon>Fabales</taxon>
        <taxon>Fabaceae</taxon>
        <taxon>Papilionoideae</taxon>
        <taxon>50 kb inversion clade</taxon>
        <taxon>NPAAA clade</taxon>
        <taxon>indigoferoid/millettioid clade</taxon>
        <taxon>Phaseoleae</taxon>
        <taxon>Mucuna</taxon>
    </lineage>
</organism>
<evidence type="ECO:0000313" key="2">
    <source>
        <dbReference type="Proteomes" id="UP000257109"/>
    </source>
</evidence>
<dbReference type="AlphaFoldDB" id="A0A371F874"/>
<keyword evidence="2" id="KW-1185">Reference proteome</keyword>